<comment type="caution">
    <text evidence="4">The sequence shown here is derived from an EMBL/GenBank/DDBJ whole genome shotgun (WGS) entry which is preliminary data.</text>
</comment>
<feature type="domain" description="PPM-type phosphatase" evidence="2">
    <location>
        <begin position="236"/>
        <end position="459"/>
    </location>
</feature>
<protein>
    <submittedName>
        <fullName evidence="4">Serine phosphatase RsbU (Regulator of sigma subunit)</fullName>
    </submittedName>
</protein>
<evidence type="ECO:0000259" key="2">
    <source>
        <dbReference type="SMART" id="SM00331"/>
    </source>
</evidence>
<evidence type="ECO:0000259" key="3">
    <source>
        <dbReference type="SMART" id="SM00989"/>
    </source>
</evidence>
<dbReference type="PANTHER" id="PTHR43156:SF2">
    <property type="entry name" value="STAGE II SPORULATION PROTEIN E"/>
    <property type="match status" value="1"/>
</dbReference>
<evidence type="ECO:0000313" key="4">
    <source>
        <dbReference type="EMBL" id="RBP70058.1"/>
    </source>
</evidence>
<dbReference type="InterPro" id="IPR052016">
    <property type="entry name" value="Bact_Sigma-Reg"/>
</dbReference>
<dbReference type="SMART" id="SM00331">
    <property type="entry name" value="PP2C_SIG"/>
    <property type="match status" value="1"/>
</dbReference>
<dbReference type="SUPFAM" id="SSF81606">
    <property type="entry name" value="PP2C-like"/>
    <property type="match status" value="1"/>
</dbReference>
<dbReference type="SUPFAM" id="SSF111126">
    <property type="entry name" value="Ligand-binding domain in the NO signalling and Golgi transport"/>
    <property type="match status" value="1"/>
</dbReference>
<dbReference type="RefSeq" id="WP_113919271.1">
    <property type="nucleotide sequence ID" value="NZ_QNRX01000001.1"/>
</dbReference>
<evidence type="ECO:0000313" key="5">
    <source>
        <dbReference type="Proteomes" id="UP000253490"/>
    </source>
</evidence>
<accession>A0A366IIE5</accession>
<keyword evidence="5" id="KW-1185">Reference proteome</keyword>
<dbReference type="Pfam" id="PF02830">
    <property type="entry name" value="V4R"/>
    <property type="match status" value="1"/>
</dbReference>
<gene>
    <name evidence="4" type="ORF">DES36_101110</name>
</gene>
<dbReference type="Proteomes" id="UP000253490">
    <property type="component" value="Unassembled WGS sequence"/>
</dbReference>
<dbReference type="Gene3D" id="3.30.1380.20">
    <property type="entry name" value="Trafficking protein particle complex subunit 3"/>
    <property type="match status" value="1"/>
</dbReference>
<reference evidence="4 5" key="1">
    <citation type="submission" date="2018-06" db="EMBL/GenBank/DDBJ databases">
        <title>Genomic Encyclopedia of Type Strains, Phase IV (KMG-IV): sequencing the most valuable type-strain genomes for metagenomic binning, comparative biology and taxonomic classification.</title>
        <authorList>
            <person name="Goeker M."/>
        </authorList>
    </citation>
    <scope>NUCLEOTIDE SEQUENCE [LARGE SCALE GENOMIC DNA]</scope>
    <source>
        <strain evidence="4 5">DSM 22112</strain>
    </source>
</reference>
<name>A0A366IIE5_9FIRM</name>
<dbReference type="GO" id="GO:0016791">
    <property type="term" value="F:phosphatase activity"/>
    <property type="evidence" value="ECO:0007669"/>
    <property type="project" value="TreeGrafter"/>
</dbReference>
<dbReference type="Gene3D" id="3.60.40.10">
    <property type="entry name" value="PPM-type phosphatase domain"/>
    <property type="match status" value="1"/>
</dbReference>
<dbReference type="PANTHER" id="PTHR43156">
    <property type="entry name" value="STAGE II SPORULATION PROTEIN E-RELATED"/>
    <property type="match status" value="1"/>
</dbReference>
<evidence type="ECO:0000256" key="1">
    <source>
        <dbReference type="ARBA" id="ARBA00022801"/>
    </source>
</evidence>
<organism evidence="4 5">
    <name type="scientific">Alkalibaculum bacchi</name>
    <dbReference type="NCBI Taxonomy" id="645887"/>
    <lineage>
        <taxon>Bacteria</taxon>
        <taxon>Bacillati</taxon>
        <taxon>Bacillota</taxon>
        <taxon>Clostridia</taxon>
        <taxon>Eubacteriales</taxon>
        <taxon>Eubacteriaceae</taxon>
        <taxon>Alkalibaculum</taxon>
    </lineage>
</organism>
<dbReference type="EMBL" id="QNRX01000001">
    <property type="protein sequence ID" value="RBP70058.1"/>
    <property type="molecule type" value="Genomic_DNA"/>
</dbReference>
<proteinExistence type="predicted"/>
<dbReference type="InterPro" id="IPR024096">
    <property type="entry name" value="NO_sig/Golgi_transp_ligand-bd"/>
</dbReference>
<feature type="domain" description="4-vinyl reductase 4VR" evidence="3">
    <location>
        <begin position="109"/>
        <end position="171"/>
    </location>
</feature>
<dbReference type="InterPro" id="IPR001932">
    <property type="entry name" value="PPM-type_phosphatase-like_dom"/>
</dbReference>
<keyword evidence="1" id="KW-0378">Hydrolase</keyword>
<sequence>MSETYLNYFKDAITYQLKELEEQIPISIKDITCPVRNELGQNIDLVYMRLFRLALRDTYGSKLSSSLLYEAGRHTAINNFKFVSIDDIVNTLNDLSIGVMKVVYNNGEHIIFQEEECAICSGMPTTDEALCSFESGFLAGALSCIMNKNVVVEETECWGLGDQICQFEASIISDTPPKSDEKMNTLDLIATLASRSSKAIALNKELKKKNDIFSKQLEFAQRIQKKIIPHMDAFKSDYYNFYSYLKPFREVGGDFYDFFFDKDSNKVAIAIADMAGHGIDAAMITGMIKLTLKHCSKKKGLLCKPSKVMAFIEADISDVVPDNFFSMIYMVFDPDKQSIRYCNAGHPSAILYRKKQNIMQFLHSNQPLVGLSQYIDDYPFVQQSILYEKGDQIFLYTDGVTELRNRYGEFYKTSTLLDIIRNSKDLSISTACENIIASLNEHRQERDFEDDMCLLGIQL</sequence>
<dbReference type="SMART" id="SM00989">
    <property type="entry name" value="V4R"/>
    <property type="match status" value="1"/>
</dbReference>
<dbReference type="Pfam" id="PF07228">
    <property type="entry name" value="SpoIIE"/>
    <property type="match status" value="1"/>
</dbReference>
<dbReference type="AlphaFoldDB" id="A0A366IIE5"/>
<dbReference type="InterPro" id="IPR036457">
    <property type="entry name" value="PPM-type-like_dom_sf"/>
</dbReference>
<dbReference type="InterPro" id="IPR004096">
    <property type="entry name" value="V4R"/>
</dbReference>
<dbReference type="OrthoDB" id="9763484at2"/>